<feature type="compositionally biased region" description="Low complexity" evidence="1">
    <location>
        <begin position="76"/>
        <end position="86"/>
    </location>
</feature>
<evidence type="ECO:0008006" key="4">
    <source>
        <dbReference type="Google" id="ProtNLM"/>
    </source>
</evidence>
<dbReference type="RefSeq" id="WP_269039935.1">
    <property type="nucleotide sequence ID" value="NZ_CP114040.1"/>
</dbReference>
<evidence type="ECO:0000313" key="2">
    <source>
        <dbReference type="EMBL" id="WAS97566.1"/>
    </source>
</evidence>
<proteinExistence type="predicted"/>
<evidence type="ECO:0000256" key="1">
    <source>
        <dbReference type="SAM" id="MobiDB-lite"/>
    </source>
</evidence>
<organism evidence="2 3">
    <name type="scientific">Nannocystis punicea</name>
    <dbReference type="NCBI Taxonomy" id="2995304"/>
    <lineage>
        <taxon>Bacteria</taxon>
        <taxon>Pseudomonadati</taxon>
        <taxon>Myxococcota</taxon>
        <taxon>Polyangia</taxon>
        <taxon>Nannocystales</taxon>
        <taxon>Nannocystaceae</taxon>
        <taxon>Nannocystis</taxon>
    </lineage>
</organism>
<feature type="compositionally biased region" description="Pro residues" evidence="1">
    <location>
        <begin position="35"/>
        <end position="49"/>
    </location>
</feature>
<dbReference type="EMBL" id="CP114040">
    <property type="protein sequence ID" value="WAS97566.1"/>
    <property type="molecule type" value="Genomic_DNA"/>
</dbReference>
<protein>
    <recommendedName>
        <fullName evidence="4">Lipoprotein</fullName>
    </recommendedName>
</protein>
<evidence type="ECO:0000313" key="3">
    <source>
        <dbReference type="Proteomes" id="UP001164459"/>
    </source>
</evidence>
<dbReference type="Proteomes" id="UP001164459">
    <property type="component" value="Chromosome"/>
</dbReference>
<accession>A0ABY7HE62</accession>
<sequence>MRPSGPNSRRSTAGVLAALFGPFVLLALTGCVDKTPPPLWPTPPPPPMATPIGVPERAASGGGGQPGEHEDASMKPESAAPAVDAPAAHEPERSPEQPGALGPWQPTRTHR</sequence>
<gene>
    <name evidence="2" type="ORF">O0S08_15590</name>
</gene>
<reference evidence="2" key="1">
    <citation type="submission" date="2022-11" db="EMBL/GenBank/DDBJ databases">
        <title>Minimal conservation of predation-associated metabolite biosynthetic gene clusters underscores biosynthetic potential of Myxococcota including descriptions for ten novel species: Archangium lansinium sp. nov., Myxococcus landrumus sp. nov., Nannocystis bai.</title>
        <authorList>
            <person name="Ahearne A."/>
            <person name="Stevens C."/>
            <person name="Dowd S."/>
        </authorList>
    </citation>
    <scope>NUCLEOTIDE SEQUENCE</scope>
    <source>
        <strain evidence="2">Fl3</strain>
    </source>
</reference>
<name>A0ABY7HE62_9BACT</name>
<dbReference type="PROSITE" id="PS51257">
    <property type="entry name" value="PROKAR_LIPOPROTEIN"/>
    <property type="match status" value="1"/>
</dbReference>
<feature type="region of interest" description="Disordered" evidence="1">
    <location>
        <begin position="31"/>
        <end position="111"/>
    </location>
</feature>
<keyword evidence="3" id="KW-1185">Reference proteome</keyword>